<dbReference type="Proteomes" id="UP000009144">
    <property type="component" value="Chromosome"/>
</dbReference>
<organism evidence="8 9">
    <name type="scientific">Methylophaga nitratireducenticrescens</name>
    <dbReference type="NCBI Taxonomy" id="754476"/>
    <lineage>
        <taxon>Bacteria</taxon>
        <taxon>Pseudomonadati</taxon>
        <taxon>Pseudomonadota</taxon>
        <taxon>Gammaproteobacteria</taxon>
        <taxon>Thiotrichales</taxon>
        <taxon>Piscirickettsiaceae</taxon>
        <taxon>Methylophaga</taxon>
    </lineage>
</organism>
<dbReference type="PROSITE" id="PS50914">
    <property type="entry name" value="BON"/>
    <property type="match status" value="1"/>
</dbReference>
<evidence type="ECO:0000256" key="1">
    <source>
        <dbReference type="ARBA" id="ARBA00004418"/>
    </source>
</evidence>
<sequence>MGVLSVSGCASTSTQSGTGEYIDDSVITTKVKAAILNEETLKVAEINMETFKGVVQLSGFVNSQEDIQRAVVVARSVAGVKSVENDMRVK</sequence>
<dbReference type="PATRIC" id="fig|754476.3.peg.1562"/>
<evidence type="ECO:0000313" key="9">
    <source>
        <dbReference type="Proteomes" id="UP000009144"/>
    </source>
</evidence>
<evidence type="ECO:0000259" key="7">
    <source>
        <dbReference type="PROSITE" id="PS50914"/>
    </source>
</evidence>
<evidence type="ECO:0000256" key="2">
    <source>
        <dbReference type="ARBA" id="ARBA00022729"/>
    </source>
</evidence>
<dbReference type="InterPro" id="IPR051686">
    <property type="entry name" value="Lipoprotein_DolP"/>
</dbReference>
<feature type="domain" description="BON" evidence="7">
    <location>
        <begin position="23"/>
        <end position="90"/>
    </location>
</feature>
<keyword evidence="2" id="KW-0732">Signal</keyword>
<protein>
    <recommendedName>
        <fullName evidence="5">Osmotically-inducible protein Y</fullName>
    </recommendedName>
</protein>
<evidence type="ECO:0000256" key="3">
    <source>
        <dbReference type="ARBA" id="ARBA00022737"/>
    </source>
</evidence>
<evidence type="ECO:0000313" key="8">
    <source>
        <dbReference type="EMBL" id="AFI84406.1"/>
    </source>
</evidence>
<dbReference type="PANTHER" id="PTHR34606:SF16">
    <property type="entry name" value="BON DOMAIN-CONTAINING PROTEIN"/>
    <property type="match status" value="1"/>
</dbReference>
<comment type="subcellular location">
    <subcellularLocation>
        <location evidence="1">Periplasm</location>
    </subcellularLocation>
</comment>
<name>I1XJ37_METNJ</name>
<evidence type="ECO:0000256" key="5">
    <source>
        <dbReference type="ARBA" id="ARBA00070588"/>
    </source>
</evidence>
<dbReference type="eggNOG" id="COG2823">
    <property type="taxonomic scope" value="Bacteria"/>
</dbReference>
<dbReference type="AlphaFoldDB" id="I1XJ37"/>
<feature type="compositionally biased region" description="Polar residues" evidence="6">
    <location>
        <begin position="8"/>
        <end position="18"/>
    </location>
</feature>
<dbReference type="InterPro" id="IPR014004">
    <property type="entry name" value="Transpt-assoc_nodulatn_dom_bac"/>
</dbReference>
<dbReference type="SMART" id="SM00749">
    <property type="entry name" value="BON"/>
    <property type="match status" value="1"/>
</dbReference>
<dbReference type="PANTHER" id="PTHR34606">
    <property type="entry name" value="BON DOMAIN-CONTAINING PROTEIN"/>
    <property type="match status" value="1"/>
</dbReference>
<dbReference type="Pfam" id="PF04972">
    <property type="entry name" value="BON"/>
    <property type="match status" value="1"/>
</dbReference>
<accession>I1XJ37</accession>
<dbReference type="HOGENOM" id="CLU_098552_3_0_6"/>
<keyword evidence="4" id="KW-0574">Periplasm</keyword>
<dbReference type="FunFam" id="3.30.1340.30:FF:000001">
    <property type="entry name" value="Molecular chaperone OsmY"/>
    <property type="match status" value="1"/>
</dbReference>
<keyword evidence="9" id="KW-1185">Reference proteome</keyword>
<reference evidence="8 9" key="2">
    <citation type="journal article" date="2013" name="Int. J. Syst. Evol. Microbiol.">
        <title>Methylophaga nitratireducenticrescens sp. nov. and Methylophaga frappieri sp. nov., isolated from the biofilm of the methanol-fed denitrification system treating the seawater at the Montreal Biodome.</title>
        <authorList>
            <person name="Villeneuve C."/>
            <person name="Martineau C."/>
            <person name="Mauffrey F."/>
            <person name="Villemur R."/>
        </authorList>
    </citation>
    <scope>NUCLEOTIDE SEQUENCE [LARGE SCALE GENOMIC DNA]</scope>
    <source>
        <strain evidence="8 9">JAM1</strain>
    </source>
</reference>
<evidence type="ECO:0000256" key="6">
    <source>
        <dbReference type="SAM" id="MobiDB-lite"/>
    </source>
</evidence>
<dbReference type="GO" id="GO:0042597">
    <property type="term" value="C:periplasmic space"/>
    <property type="evidence" value="ECO:0007669"/>
    <property type="project" value="UniProtKB-SubCell"/>
</dbReference>
<gene>
    <name evidence="8" type="ordered locus">Q7A_1582</name>
</gene>
<reference evidence="8 9" key="1">
    <citation type="journal article" date="2012" name="J. Bacteriol.">
        <title>Complete genome sequences of Methylophaga sp. strain JAM1 and Methylophaga sp. strain JAM7.</title>
        <authorList>
            <person name="Villeneuve C."/>
            <person name="Martineau C."/>
            <person name="Mauffrey F."/>
            <person name="Villemur R."/>
        </authorList>
    </citation>
    <scope>NUCLEOTIDE SEQUENCE [LARGE SCALE GENOMIC DNA]</scope>
    <source>
        <strain evidence="8 9">JAM1</strain>
    </source>
</reference>
<evidence type="ECO:0000256" key="4">
    <source>
        <dbReference type="ARBA" id="ARBA00022764"/>
    </source>
</evidence>
<dbReference type="InterPro" id="IPR007055">
    <property type="entry name" value="BON_dom"/>
</dbReference>
<proteinExistence type="predicted"/>
<dbReference type="Gene3D" id="3.30.1340.30">
    <property type="match status" value="1"/>
</dbReference>
<dbReference type="EMBL" id="CP003390">
    <property type="protein sequence ID" value="AFI84406.1"/>
    <property type="molecule type" value="Genomic_DNA"/>
</dbReference>
<dbReference type="STRING" id="754476.Q7A_1582"/>
<dbReference type="KEGG" id="mej:Q7A_1582"/>
<feature type="region of interest" description="Disordered" evidence="6">
    <location>
        <begin position="1"/>
        <end position="20"/>
    </location>
</feature>
<keyword evidence="3" id="KW-0677">Repeat</keyword>